<name>A0A7W9LYS5_9PSEU</name>
<dbReference type="AlphaFoldDB" id="A0A7W9LYS5"/>
<protein>
    <submittedName>
        <fullName evidence="1">Uncharacterized protein</fullName>
    </submittedName>
</protein>
<evidence type="ECO:0000313" key="1">
    <source>
        <dbReference type="EMBL" id="MBB5801175.1"/>
    </source>
</evidence>
<reference evidence="1 2" key="1">
    <citation type="submission" date="2020-08" db="EMBL/GenBank/DDBJ databases">
        <title>Sequencing the genomes of 1000 actinobacteria strains.</title>
        <authorList>
            <person name="Klenk H.-P."/>
        </authorList>
    </citation>
    <scope>NUCLEOTIDE SEQUENCE [LARGE SCALE GENOMIC DNA]</scope>
    <source>
        <strain evidence="1 2">DSM 45486</strain>
    </source>
</reference>
<accession>A0A7W9LYS5</accession>
<evidence type="ECO:0000313" key="2">
    <source>
        <dbReference type="Proteomes" id="UP000552097"/>
    </source>
</evidence>
<proteinExistence type="predicted"/>
<dbReference type="Proteomes" id="UP000552097">
    <property type="component" value="Unassembled WGS sequence"/>
</dbReference>
<dbReference type="EMBL" id="JACHMO010000001">
    <property type="protein sequence ID" value="MBB5801175.1"/>
    <property type="molecule type" value="Genomic_DNA"/>
</dbReference>
<comment type="caution">
    <text evidence="1">The sequence shown here is derived from an EMBL/GenBank/DDBJ whole genome shotgun (WGS) entry which is preliminary data.</text>
</comment>
<gene>
    <name evidence="1" type="ORF">F4560_000943</name>
</gene>
<organism evidence="1 2">
    <name type="scientific">Saccharothrix ecbatanensis</name>
    <dbReference type="NCBI Taxonomy" id="1105145"/>
    <lineage>
        <taxon>Bacteria</taxon>
        <taxon>Bacillati</taxon>
        <taxon>Actinomycetota</taxon>
        <taxon>Actinomycetes</taxon>
        <taxon>Pseudonocardiales</taxon>
        <taxon>Pseudonocardiaceae</taxon>
        <taxon>Saccharothrix</taxon>
    </lineage>
</organism>
<sequence length="34" mass="3445">MKGADDVERHVAIVVAGAVPGMVGVEMAEYNGTA</sequence>
<keyword evidence="2" id="KW-1185">Reference proteome</keyword>